<organism evidence="12 13">
    <name type="scientific">Robertmurraya siralis</name>
    <dbReference type="NCBI Taxonomy" id="77777"/>
    <lineage>
        <taxon>Bacteria</taxon>
        <taxon>Bacillati</taxon>
        <taxon>Bacillota</taxon>
        <taxon>Bacilli</taxon>
        <taxon>Bacillales</taxon>
        <taxon>Bacillaceae</taxon>
        <taxon>Robertmurraya</taxon>
    </lineage>
</organism>
<comment type="miscellaneous">
    <text evidence="9">This enzyme catalyzes only one turnover and therefore is not strictly catalytic. According to one definition, an enzyme is a biocatalyst that acts repeatedly and over many reaction cycles.</text>
</comment>
<dbReference type="InterPro" id="IPR014048">
    <property type="entry name" value="MethylDNA_cys_MeTrfase_DNA-bd"/>
</dbReference>
<keyword evidence="4 9" id="KW-0489">Methyltransferase</keyword>
<dbReference type="HAMAP" id="MF_00772">
    <property type="entry name" value="OGT"/>
    <property type="match status" value="1"/>
</dbReference>
<keyword evidence="6 9" id="KW-0227">DNA damage</keyword>
<keyword evidence="13" id="KW-1185">Reference proteome</keyword>
<dbReference type="EC" id="2.1.1.63" evidence="9"/>
<keyword evidence="7 9" id="KW-0234">DNA repair</keyword>
<accession>A0A919WJL2</accession>
<comment type="similarity">
    <text evidence="2 9">Belongs to the MGMT family.</text>
</comment>
<dbReference type="InterPro" id="IPR036217">
    <property type="entry name" value="MethylDNA_cys_MeTrfase_DNAb"/>
</dbReference>
<dbReference type="SUPFAM" id="SSF46767">
    <property type="entry name" value="Methylated DNA-protein cysteine methyltransferase, C-terminal domain"/>
    <property type="match status" value="1"/>
</dbReference>
<dbReference type="GO" id="GO:0006307">
    <property type="term" value="P:DNA alkylation repair"/>
    <property type="evidence" value="ECO:0007669"/>
    <property type="project" value="UniProtKB-UniRule"/>
</dbReference>
<reference evidence="12" key="1">
    <citation type="submission" date="2021-03" db="EMBL/GenBank/DDBJ databases">
        <title>Antimicrobial resistance genes in bacteria isolated from Japanese honey, and their potential for conferring macrolide and lincosamide resistance in the American foulbrood pathogen Paenibacillus larvae.</title>
        <authorList>
            <person name="Okamoto M."/>
            <person name="Kumagai M."/>
            <person name="Kanamori H."/>
            <person name="Takamatsu D."/>
        </authorList>
    </citation>
    <scope>NUCLEOTIDE SEQUENCE</scope>
    <source>
        <strain evidence="12">J27TS8</strain>
    </source>
</reference>
<evidence type="ECO:0000313" key="12">
    <source>
        <dbReference type="EMBL" id="GIN63240.1"/>
    </source>
</evidence>
<evidence type="ECO:0000256" key="1">
    <source>
        <dbReference type="ARBA" id="ARBA00001286"/>
    </source>
</evidence>
<evidence type="ECO:0000256" key="3">
    <source>
        <dbReference type="ARBA" id="ARBA00022490"/>
    </source>
</evidence>
<dbReference type="InterPro" id="IPR023546">
    <property type="entry name" value="MGMT"/>
</dbReference>
<dbReference type="Pfam" id="PF02870">
    <property type="entry name" value="Methyltransf_1N"/>
    <property type="match status" value="1"/>
</dbReference>
<comment type="catalytic activity">
    <reaction evidence="1 9">
        <text>a 4-O-methyl-thymidine in DNA + L-cysteinyl-[protein] = a thymidine in DNA + S-methyl-L-cysteinyl-[protein]</text>
        <dbReference type="Rhea" id="RHEA:53428"/>
        <dbReference type="Rhea" id="RHEA-COMP:10131"/>
        <dbReference type="Rhea" id="RHEA-COMP:10132"/>
        <dbReference type="Rhea" id="RHEA-COMP:13555"/>
        <dbReference type="Rhea" id="RHEA-COMP:13556"/>
        <dbReference type="ChEBI" id="CHEBI:29950"/>
        <dbReference type="ChEBI" id="CHEBI:82612"/>
        <dbReference type="ChEBI" id="CHEBI:137386"/>
        <dbReference type="ChEBI" id="CHEBI:137387"/>
        <dbReference type="EC" id="2.1.1.63"/>
    </reaction>
</comment>
<dbReference type="RefSeq" id="WP_095312280.1">
    <property type="nucleotide sequence ID" value="NZ_BORC01000005.1"/>
</dbReference>
<dbReference type="SUPFAM" id="SSF53155">
    <property type="entry name" value="Methylated DNA-protein cysteine methyltransferase domain"/>
    <property type="match status" value="1"/>
</dbReference>
<evidence type="ECO:0000256" key="8">
    <source>
        <dbReference type="ARBA" id="ARBA00049348"/>
    </source>
</evidence>
<proteinExistence type="inferred from homology"/>
<feature type="active site" description="Nucleophile; methyl group acceptor" evidence="9">
    <location>
        <position position="127"/>
    </location>
</feature>
<dbReference type="PROSITE" id="PS00374">
    <property type="entry name" value="MGMT"/>
    <property type="match status" value="1"/>
</dbReference>
<gene>
    <name evidence="12" type="primary">ogt_2</name>
    <name evidence="12" type="ORF">J27TS8_32330</name>
</gene>
<comment type="function">
    <text evidence="9">Involved in the cellular defense against the biological effects of O6-methylguanine (O6-MeG) and O4-methylthymine (O4-MeT) in DNA. Repairs the methylated nucleobase in DNA by stoichiometrically transferring the methyl group to a cysteine residue in the enzyme. This is a suicide reaction: the enzyme is irreversibly inactivated.</text>
</comment>
<dbReference type="GO" id="GO:0003908">
    <property type="term" value="F:methylated-DNA-[protein]-cysteine S-methyltransferase activity"/>
    <property type="evidence" value="ECO:0007669"/>
    <property type="project" value="UniProtKB-UniRule"/>
</dbReference>
<feature type="domain" description="Methylated-DNA-[protein]-cysteine S-methyltransferase DNA binding" evidence="10">
    <location>
        <begin position="76"/>
        <end position="154"/>
    </location>
</feature>
<dbReference type="NCBIfam" id="TIGR00589">
    <property type="entry name" value="ogt"/>
    <property type="match status" value="1"/>
</dbReference>
<dbReference type="Gene3D" id="3.30.160.70">
    <property type="entry name" value="Methylated DNA-protein cysteine methyltransferase domain"/>
    <property type="match status" value="1"/>
</dbReference>
<keyword evidence="3 9" id="KW-0963">Cytoplasm</keyword>
<dbReference type="Proteomes" id="UP000682111">
    <property type="component" value="Unassembled WGS sequence"/>
</dbReference>
<dbReference type="InterPro" id="IPR036388">
    <property type="entry name" value="WH-like_DNA-bd_sf"/>
</dbReference>
<dbReference type="InterPro" id="IPR036631">
    <property type="entry name" value="MGMT_N_sf"/>
</dbReference>
<comment type="subcellular location">
    <subcellularLocation>
        <location evidence="9">Cytoplasm</location>
    </subcellularLocation>
</comment>
<sequence length="160" mass="18126">MSKRYQLDYESPIGIIEIFGNEEGIYSILFSEKDTLEHFADDNLPNPLLDCFHQLEQYFSGSRQDFAFPYLCKGTDFQKTVWTALTKIPYGETATYKDIAVSIGKENAVRAVGRANGQNKLSIVVPCHRIVGSNGKLTGYAGGLWRKEWLLKHEMGIKVR</sequence>
<comment type="catalytic activity">
    <reaction evidence="8 9">
        <text>a 6-O-methyl-2'-deoxyguanosine in DNA + L-cysteinyl-[protein] = S-methyl-L-cysteinyl-[protein] + a 2'-deoxyguanosine in DNA</text>
        <dbReference type="Rhea" id="RHEA:24000"/>
        <dbReference type="Rhea" id="RHEA-COMP:10131"/>
        <dbReference type="Rhea" id="RHEA-COMP:10132"/>
        <dbReference type="Rhea" id="RHEA-COMP:11367"/>
        <dbReference type="Rhea" id="RHEA-COMP:11368"/>
        <dbReference type="ChEBI" id="CHEBI:29950"/>
        <dbReference type="ChEBI" id="CHEBI:82612"/>
        <dbReference type="ChEBI" id="CHEBI:85445"/>
        <dbReference type="ChEBI" id="CHEBI:85448"/>
        <dbReference type="EC" id="2.1.1.63"/>
    </reaction>
</comment>
<dbReference type="FunFam" id="1.10.10.10:FF:000214">
    <property type="entry name" value="Methylated-DNA--protein-cysteine methyltransferase"/>
    <property type="match status" value="1"/>
</dbReference>
<dbReference type="CDD" id="cd06445">
    <property type="entry name" value="ATase"/>
    <property type="match status" value="1"/>
</dbReference>
<keyword evidence="5 9" id="KW-0808">Transferase</keyword>
<feature type="domain" description="Methylguanine DNA methyltransferase ribonuclease-like" evidence="11">
    <location>
        <begin position="9"/>
        <end position="69"/>
    </location>
</feature>
<dbReference type="InterPro" id="IPR008332">
    <property type="entry name" value="MethylG_MeTrfase_N"/>
</dbReference>
<dbReference type="EMBL" id="BORC01000005">
    <property type="protein sequence ID" value="GIN63240.1"/>
    <property type="molecule type" value="Genomic_DNA"/>
</dbReference>
<evidence type="ECO:0000256" key="6">
    <source>
        <dbReference type="ARBA" id="ARBA00022763"/>
    </source>
</evidence>
<dbReference type="InterPro" id="IPR001497">
    <property type="entry name" value="MethylDNA_cys_MeTrfase_AS"/>
</dbReference>
<evidence type="ECO:0000256" key="7">
    <source>
        <dbReference type="ARBA" id="ARBA00023204"/>
    </source>
</evidence>
<evidence type="ECO:0000313" key="13">
    <source>
        <dbReference type="Proteomes" id="UP000682111"/>
    </source>
</evidence>
<evidence type="ECO:0000259" key="10">
    <source>
        <dbReference type="Pfam" id="PF01035"/>
    </source>
</evidence>
<dbReference type="Gene3D" id="1.10.10.10">
    <property type="entry name" value="Winged helix-like DNA-binding domain superfamily/Winged helix DNA-binding domain"/>
    <property type="match status" value="1"/>
</dbReference>
<dbReference type="PANTHER" id="PTHR10815:SF13">
    <property type="entry name" value="METHYLATED-DNA--PROTEIN-CYSTEINE METHYLTRANSFERASE"/>
    <property type="match status" value="1"/>
</dbReference>
<evidence type="ECO:0000256" key="9">
    <source>
        <dbReference type="HAMAP-Rule" id="MF_00772"/>
    </source>
</evidence>
<evidence type="ECO:0000256" key="5">
    <source>
        <dbReference type="ARBA" id="ARBA00022679"/>
    </source>
</evidence>
<evidence type="ECO:0000256" key="2">
    <source>
        <dbReference type="ARBA" id="ARBA00008711"/>
    </source>
</evidence>
<protein>
    <recommendedName>
        <fullName evidence="9">Methylated-DNA--protein-cysteine methyltransferase</fullName>
        <ecNumber evidence="9">2.1.1.63</ecNumber>
    </recommendedName>
    <alternativeName>
        <fullName evidence="9">6-O-methylguanine-DNA methyltransferase</fullName>
        <shortName evidence="9">MGMT</shortName>
    </alternativeName>
    <alternativeName>
        <fullName evidence="9">O-6-methylguanine-DNA-alkyltransferase</fullName>
    </alternativeName>
</protein>
<evidence type="ECO:0000259" key="11">
    <source>
        <dbReference type="Pfam" id="PF02870"/>
    </source>
</evidence>
<dbReference type="AlphaFoldDB" id="A0A919WJL2"/>
<dbReference type="GO" id="GO:0005737">
    <property type="term" value="C:cytoplasm"/>
    <property type="evidence" value="ECO:0007669"/>
    <property type="project" value="UniProtKB-SubCell"/>
</dbReference>
<dbReference type="GO" id="GO:0032259">
    <property type="term" value="P:methylation"/>
    <property type="evidence" value="ECO:0007669"/>
    <property type="project" value="UniProtKB-KW"/>
</dbReference>
<comment type="caution">
    <text evidence="12">The sequence shown here is derived from an EMBL/GenBank/DDBJ whole genome shotgun (WGS) entry which is preliminary data.</text>
</comment>
<dbReference type="PANTHER" id="PTHR10815">
    <property type="entry name" value="METHYLATED-DNA--PROTEIN-CYSTEINE METHYLTRANSFERASE"/>
    <property type="match status" value="1"/>
</dbReference>
<evidence type="ECO:0000256" key="4">
    <source>
        <dbReference type="ARBA" id="ARBA00022603"/>
    </source>
</evidence>
<dbReference type="Pfam" id="PF01035">
    <property type="entry name" value="DNA_binding_1"/>
    <property type="match status" value="1"/>
</dbReference>
<name>A0A919WJL2_9BACI</name>